<evidence type="ECO:0000313" key="2">
    <source>
        <dbReference type="Proteomes" id="UP000193553"/>
    </source>
</evidence>
<dbReference type="OrthoDB" id="6906417at2"/>
<comment type="caution">
    <text evidence="1">The sequence shown here is derived from an EMBL/GenBank/DDBJ whole genome shotgun (WGS) entry which is preliminary data.</text>
</comment>
<dbReference type="AlphaFoldDB" id="A0A1X3H368"/>
<accession>A0A1X3H368</accession>
<evidence type="ECO:0000313" key="1">
    <source>
        <dbReference type="EMBL" id="OSJ06082.1"/>
    </source>
</evidence>
<organism evidence="1 2">
    <name type="scientific">Bradyrhizobium canariense</name>
    <dbReference type="NCBI Taxonomy" id="255045"/>
    <lineage>
        <taxon>Bacteria</taxon>
        <taxon>Pseudomonadati</taxon>
        <taxon>Pseudomonadota</taxon>
        <taxon>Alphaproteobacteria</taxon>
        <taxon>Hyphomicrobiales</taxon>
        <taxon>Nitrobacteraceae</taxon>
        <taxon>Bradyrhizobium</taxon>
    </lineage>
</organism>
<dbReference type="EMBL" id="NAFI01000180">
    <property type="protein sequence ID" value="OSJ06082.1"/>
    <property type="molecule type" value="Genomic_DNA"/>
</dbReference>
<gene>
    <name evidence="1" type="ORF">BSZ18_23285</name>
</gene>
<protein>
    <submittedName>
        <fullName evidence="1">Uncharacterized protein</fullName>
    </submittedName>
</protein>
<reference evidence="1 2" key="1">
    <citation type="submission" date="2017-03" db="EMBL/GenBank/DDBJ databases">
        <title>Whole genome sequences of fourteen strains of Bradyrhizobium canariense and one strain of Bradyrhizobium japonicum isolated from Lupinus (Papilionoideae: Genisteae) species in Algeria.</title>
        <authorList>
            <person name="Crovadore J."/>
            <person name="Chekireb D."/>
            <person name="Brachmann A."/>
            <person name="Chablais R."/>
            <person name="Cochard B."/>
            <person name="Lefort F."/>
        </authorList>
    </citation>
    <scope>NUCLEOTIDE SEQUENCE [LARGE SCALE GENOMIC DNA]</scope>
    <source>
        <strain evidence="1 2">UBMA195</strain>
    </source>
</reference>
<dbReference type="RefSeq" id="WP_085360227.1">
    <property type="nucleotide sequence ID" value="NZ_NAFD01000184.1"/>
</dbReference>
<name>A0A1X3H368_9BRAD</name>
<dbReference type="Proteomes" id="UP000193553">
    <property type="component" value="Unassembled WGS sequence"/>
</dbReference>
<proteinExistence type="predicted"/>
<sequence length="90" mass="10335">MITVVVLHAAEICNDTELRGAYVAKPRAHQVKKSECEPVIRHLLHKRRTDSGLGDVPEADLSFSQFYSWMEQNDSSFLAFTNRDVREIRC</sequence>